<dbReference type="GO" id="GO:0016787">
    <property type="term" value="F:hydrolase activity"/>
    <property type="evidence" value="ECO:0007669"/>
    <property type="project" value="UniProtKB-KW"/>
</dbReference>
<feature type="domain" description="BD-FAE-like" evidence="2">
    <location>
        <begin position="36"/>
        <end position="133"/>
    </location>
</feature>
<dbReference type="PANTHER" id="PTHR48081">
    <property type="entry name" value="AB HYDROLASE SUPERFAMILY PROTEIN C4A8.06C"/>
    <property type="match status" value="1"/>
</dbReference>
<evidence type="ECO:0000313" key="3">
    <source>
        <dbReference type="EMBL" id="MRV76000.1"/>
    </source>
</evidence>
<evidence type="ECO:0000313" key="4">
    <source>
        <dbReference type="Proteomes" id="UP000446768"/>
    </source>
</evidence>
<dbReference type="InterPro" id="IPR050300">
    <property type="entry name" value="GDXG_lipolytic_enzyme"/>
</dbReference>
<gene>
    <name evidence="3" type="ORF">GJ700_30230</name>
</gene>
<keyword evidence="1 3" id="KW-0378">Hydrolase</keyword>
<dbReference type="AlphaFoldDB" id="A0A7X2ITT0"/>
<dbReference type="InterPro" id="IPR049492">
    <property type="entry name" value="BD-FAE-like_dom"/>
</dbReference>
<protein>
    <submittedName>
        <fullName evidence="3">Alpha/beta fold hydrolase</fullName>
    </submittedName>
</protein>
<dbReference type="Pfam" id="PF20434">
    <property type="entry name" value="BD-FAE"/>
    <property type="match status" value="1"/>
</dbReference>
<dbReference type="RefSeq" id="WP_154381086.1">
    <property type="nucleotide sequence ID" value="NZ_WKJJ01000026.1"/>
</dbReference>
<dbReference type="PANTHER" id="PTHR48081:SF33">
    <property type="entry name" value="KYNURENINE FORMAMIDASE"/>
    <property type="match status" value="1"/>
</dbReference>
<comment type="caution">
    <text evidence="3">The sequence shown here is derived from an EMBL/GenBank/DDBJ whole genome shotgun (WGS) entry which is preliminary data.</text>
</comment>
<keyword evidence="4" id="KW-1185">Reference proteome</keyword>
<evidence type="ECO:0000256" key="1">
    <source>
        <dbReference type="ARBA" id="ARBA00022801"/>
    </source>
</evidence>
<dbReference type="Gene3D" id="3.40.50.1820">
    <property type="entry name" value="alpha/beta hydrolase"/>
    <property type="match status" value="1"/>
</dbReference>
<organism evidence="3 4">
    <name type="scientific">Pseudoduganella rivuli</name>
    <dbReference type="NCBI Taxonomy" id="2666085"/>
    <lineage>
        <taxon>Bacteria</taxon>
        <taxon>Pseudomonadati</taxon>
        <taxon>Pseudomonadota</taxon>
        <taxon>Betaproteobacteria</taxon>
        <taxon>Burkholderiales</taxon>
        <taxon>Oxalobacteraceae</taxon>
        <taxon>Telluria group</taxon>
        <taxon>Pseudoduganella</taxon>
    </lineage>
</organism>
<dbReference type="Proteomes" id="UP000446768">
    <property type="component" value="Unassembled WGS sequence"/>
</dbReference>
<name>A0A7X2ITT0_9BURK</name>
<dbReference type="EMBL" id="WKJJ01000026">
    <property type="protein sequence ID" value="MRV76000.1"/>
    <property type="molecule type" value="Genomic_DNA"/>
</dbReference>
<accession>A0A7X2ITT0</accession>
<evidence type="ECO:0000259" key="2">
    <source>
        <dbReference type="Pfam" id="PF20434"/>
    </source>
</evidence>
<sequence>MAEDLSILTRKATPPDLTVAYGSEPDQVADIRFGQRGAQLPLVVLIHGGFWKPQYDREHAEAMSSALAAAGWTVATLEYRRIPGQPDATLHDIAAALESVPAMAERHNGKLLLIGHSAGGHLVLWAAATCAPAALQGVVALAPAADLRLAHRLHLGDGAVQGFLGTDPASRPDVDPLQLPAPAVAATIVQGGTDDIVPPAVAASYCAAFPKTRLVELPDSGHFAVIDPLSSAWPAVVEALRQLSND</sequence>
<reference evidence="3 4" key="1">
    <citation type="submission" date="2019-11" db="EMBL/GenBank/DDBJ databases">
        <title>Novel species isolated from a subtropical stream in China.</title>
        <authorList>
            <person name="Lu H."/>
        </authorList>
    </citation>
    <scope>NUCLEOTIDE SEQUENCE [LARGE SCALE GENOMIC DNA]</scope>
    <source>
        <strain evidence="3 4">FT92W</strain>
    </source>
</reference>
<dbReference type="InterPro" id="IPR029058">
    <property type="entry name" value="AB_hydrolase_fold"/>
</dbReference>
<dbReference type="SUPFAM" id="SSF53474">
    <property type="entry name" value="alpha/beta-Hydrolases"/>
    <property type="match status" value="1"/>
</dbReference>
<proteinExistence type="predicted"/>